<dbReference type="EMBL" id="FTNE01000002">
    <property type="protein sequence ID" value="SIQ17943.1"/>
    <property type="molecule type" value="Genomic_DNA"/>
</dbReference>
<proteinExistence type="predicted"/>
<feature type="transmembrane region" description="Helical" evidence="1">
    <location>
        <begin position="140"/>
        <end position="157"/>
    </location>
</feature>
<evidence type="ECO:0000313" key="5">
    <source>
        <dbReference type="Proteomes" id="UP000186308"/>
    </source>
</evidence>
<dbReference type="InterPro" id="IPR035919">
    <property type="entry name" value="EAL_sf"/>
</dbReference>
<dbReference type="Proteomes" id="UP000186308">
    <property type="component" value="Unassembled WGS sequence"/>
</dbReference>
<dbReference type="PROSITE" id="PS50883">
    <property type="entry name" value="EAL"/>
    <property type="match status" value="1"/>
</dbReference>
<feature type="transmembrane region" description="Helical" evidence="1">
    <location>
        <begin position="23"/>
        <end position="42"/>
    </location>
</feature>
<dbReference type="Gene3D" id="3.30.70.270">
    <property type="match status" value="1"/>
</dbReference>
<dbReference type="Pfam" id="PF00563">
    <property type="entry name" value="EAL"/>
    <property type="match status" value="1"/>
</dbReference>
<gene>
    <name evidence="4" type="ORF">SAMN05421828_102117</name>
</gene>
<reference evidence="4 5" key="1">
    <citation type="submission" date="2017-01" db="EMBL/GenBank/DDBJ databases">
        <authorList>
            <person name="Varghese N."/>
            <person name="Submissions S."/>
        </authorList>
    </citation>
    <scope>NUCLEOTIDE SEQUENCE [LARGE SCALE GENOMIC DNA]</scope>
    <source>
        <strain evidence="4 5">ATCC 35905</strain>
    </source>
</reference>
<organism evidence="4 5">
    <name type="scientific">Acidiphilium rubrum</name>
    <dbReference type="NCBI Taxonomy" id="526"/>
    <lineage>
        <taxon>Bacteria</taxon>
        <taxon>Pseudomonadati</taxon>
        <taxon>Pseudomonadota</taxon>
        <taxon>Alphaproteobacteria</taxon>
        <taxon>Acetobacterales</taxon>
        <taxon>Acidocellaceae</taxon>
        <taxon>Acidiphilium</taxon>
    </lineage>
</organism>
<dbReference type="GO" id="GO:0071111">
    <property type="term" value="F:cyclic-guanylate-specific phosphodiesterase activity"/>
    <property type="evidence" value="ECO:0007669"/>
    <property type="project" value="InterPro"/>
</dbReference>
<sequence length="645" mass="70608">MFGLPYHDLDLAHAQLTALARQIPMLFIILTANALALAATHIETAPPFLTIVMPIVFCLICAHRVRFWRRLSLRSVDGVGALHFLKTITFAVAVLGAVFTAWSLALYPYGDAYARCHVAFYMSITVISCILCLTQHRSAALLLTFLVLIPFTIFFLITENLVLIAMVANVVVVTWGLIIIMLRNNHSFDTLVVAQRSAQRLSDENLRLAQQDGLTGLPNRRRFIAELDDTLAAAQQSGTCFAVAMIDLDRFKAVNDSYGHGAGDRLLEQIGGRLGTIAGADRFIARLGGDEFGAILKDTADEAAILAFGARLQELLEAPFALNATALATIGCSIGVATYPQTGQTAEDLFERADYALYDGKQHRKGEIVLFSQALETQIRTSSQIEQALRNADLESELWLAFQPIVDATTNRIHAFEALARWESPELGAVSPGVFIPIAEHAQLINHITLVLFAKYLDALSLVPATALVGFNLSAHDLNSRATITKIQEMLRGSGVNPSRIVFEITETALLRDFDLAAETIETLHDMGTSIALDDFGAGFSSLGYVHRLKLDKIKIDRGFVSDIEHSDTAPKIIRSLIDLCRNLEVSCVVEGVETPAQLTLLLSLGAKLIQGYLFAKPMRIEAVAAWCERTNPLASLMYPDRLCG</sequence>
<evidence type="ECO:0000313" key="4">
    <source>
        <dbReference type="EMBL" id="SIQ17943.1"/>
    </source>
</evidence>
<dbReference type="SMART" id="SM00052">
    <property type="entry name" value="EAL"/>
    <property type="match status" value="1"/>
</dbReference>
<evidence type="ECO:0000256" key="1">
    <source>
        <dbReference type="SAM" id="Phobius"/>
    </source>
</evidence>
<dbReference type="CDD" id="cd01948">
    <property type="entry name" value="EAL"/>
    <property type="match status" value="1"/>
</dbReference>
<dbReference type="SMART" id="SM00267">
    <property type="entry name" value="GGDEF"/>
    <property type="match status" value="1"/>
</dbReference>
<feature type="domain" description="GGDEF" evidence="3">
    <location>
        <begin position="239"/>
        <end position="373"/>
    </location>
</feature>
<dbReference type="InterPro" id="IPR000160">
    <property type="entry name" value="GGDEF_dom"/>
</dbReference>
<dbReference type="InterPro" id="IPR043128">
    <property type="entry name" value="Rev_trsase/Diguanyl_cyclase"/>
</dbReference>
<feature type="transmembrane region" description="Helical" evidence="1">
    <location>
        <begin position="163"/>
        <end position="182"/>
    </location>
</feature>
<keyword evidence="1" id="KW-0812">Transmembrane</keyword>
<feature type="transmembrane region" description="Helical" evidence="1">
    <location>
        <begin position="88"/>
        <end position="106"/>
    </location>
</feature>
<dbReference type="Pfam" id="PF00990">
    <property type="entry name" value="GGDEF"/>
    <property type="match status" value="1"/>
</dbReference>
<dbReference type="CDD" id="cd01949">
    <property type="entry name" value="GGDEF"/>
    <property type="match status" value="1"/>
</dbReference>
<dbReference type="PANTHER" id="PTHR33121:SF71">
    <property type="entry name" value="OXYGEN SENSOR PROTEIN DOSP"/>
    <property type="match status" value="1"/>
</dbReference>
<dbReference type="InterPro" id="IPR050706">
    <property type="entry name" value="Cyclic-di-GMP_PDE-like"/>
</dbReference>
<name>A0A8G2CI24_ACIRU</name>
<keyword evidence="5" id="KW-1185">Reference proteome</keyword>
<evidence type="ECO:0000259" key="3">
    <source>
        <dbReference type="PROSITE" id="PS50887"/>
    </source>
</evidence>
<dbReference type="NCBIfam" id="TIGR00254">
    <property type="entry name" value="GGDEF"/>
    <property type="match status" value="1"/>
</dbReference>
<accession>A0A8G2CI24</accession>
<dbReference type="Gene3D" id="3.20.20.450">
    <property type="entry name" value="EAL domain"/>
    <property type="match status" value="1"/>
</dbReference>
<feature type="transmembrane region" description="Helical" evidence="1">
    <location>
        <begin position="48"/>
        <end position="67"/>
    </location>
</feature>
<dbReference type="PANTHER" id="PTHR33121">
    <property type="entry name" value="CYCLIC DI-GMP PHOSPHODIESTERASE PDEF"/>
    <property type="match status" value="1"/>
</dbReference>
<feature type="domain" description="EAL" evidence="2">
    <location>
        <begin position="382"/>
        <end position="632"/>
    </location>
</feature>
<feature type="transmembrane region" description="Helical" evidence="1">
    <location>
        <begin position="112"/>
        <end position="133"/>
    </location>
</feature>
<keyword evidence="1" id="KW-1133">Transmembrane helix</keyword>
<dbReference type="PROSITE" id="PS50887">
    <property type="entry name" value="GGDEF"/>
    <property type="match status" value="1"/>
</dbReference>
<dbReference type="InterPro" id="IPR001633">
    <property type="entry name" value="EAL_dom"/>
</dbReference>
<comment type="caution">
    <text evidence="4">The sequence shown here is derived from an EMBL/GenBank/DDBJ whole genome shotgun (WGS) entry which is preliminary data.</text>
</comment>
<keyword evidence="1" id="KW-0472">Membrane</keyword>
<dbReference type="SUPFAM" id="SSF55073">
    <property type="entry name" value="Nucleotide cyclase"/>
    <property type="match status" value="1"/>
</dbReference>
<dbReference type="AlphaFoldDB" id="A0A8G2CI24"/>
<dbReference type="InterPro" id="IPR029787">
    <property type="entry name" value="Nucleotide_cyclase"/>
</dbReference>
<dbReference type="SUPFAM" id="SSF141868">
    <property type="entry name" value="EAL domain-like"/>
    <property type="match status" value="1"/>
</dbReference>
<evidence type="ECO:0000259" key="2">
    <source>
        <dbReference type="PROSITE" id="PS50883"/>
    </source>
</evidence>
<protein>
    <submittedName>
        <fullName evidence="4">Diguanylate cyclase/phosphodiesterase</fullName>
    </submittedName>
</protein>